<feature type="region of interest" description="Disordered" evidence="1">
    <location>
        <begin position="149"/>
        <end position="169"/>
    </location>
</feature>
<gene>
    <name evidence="2" type="ORF">SAMN05216268_12680</name>
</gene>
<accession>A0A9X8QZM1</accession>
<sequence>MTFDPFANNNQAATEQAPATPVNTSMPAAVAAAPNPFKIGFTLKAADQMSGEWLTPAVYGQTAQETAERGRDLIHAMQEVGLIDLTAKAASYVRSQHIAPEKPKGKPSFQGGKVQHQAQGGDYECEHGKRNFKDGGSWAAQFCGAPQGVPKDQQCAPLWRQKDGSFKAK</sequence>
<comment type="caution">
    <text evidence="2">The sequence shown here is derived from an EMBL/GenBank/DDBJ whole genome shotgun (WGS) entry which is preliminary data.</text>
</comment>
<protein>
    <submittedName>
        <fullName evidence="2">Uncharacterized protein</fullName>
    </submittedName>
</protein>
<dbReference type="EMBL" id="FRBK01000026">
    <property type="protein sequence ID" value="SHN24240.1"/>
    <property type="molecule type" value="Genomic_DNA"/>
</dbReference>
<organism evidence="2 3">
    <name type="scientific">Streptomyces yunnanensis</name>
    <dbReference type="NCBI Taxonomy" id="156453"/>
    <lineage>
        <taxon>Bacteria</taxon>
        <taxon>Bacillati</taxon>
        <taxon>Actinomycetota</taxon>
        <taxon>Actinomycetes</taxon>
        <taxon>Kitasatosporales</taxon>
        <taxon>Streptomycetaceae</taxon>
        <taxon>Streptomyces</taxon>
    </lineage>
</organism>
<feature type="region of interest" description="Disordered" evidence="1">
    <location>
        <begin position="97"/>
        <end position="128"/>
    </location>
</feature>
<dbReference type="RefSeq" id="WP_073449024.1">
    <property type="nucleotide sequence ID" value="NZ_FRBK01000026.1"/>
</dbReference>
<evidence type="ECO:0000313" key="3">
    <source>
        <dbReference type="Proteomes" id="UP000184388"/>
    </source>
</evidence>
<reference evidence="3" key="1">
    <citation type="submission" date="2016-11" db="EMBL/GenBank/DDBJ databases">
        <authorList>
            <person name="Jaros S."/>
            <person name="Januszkiewicz K."/>
            <person name="Wedrychowicz H."/>
        </authorList>
    </citation>
    <scope>NUCLEOTIDE SEQUENCE [LARGE SCALE GENOMIC DNA]</scope>
    <source>
        <strain evidence="3">CGMCC 4.3555</strain>
    </source>
</reference>
<dbReference type="AlphaFoldDB" id="A0A9X8QZM1"/>
<feature type="region of interest" description="Disordered" evidence="1">
    <location>
        <begin position="1"/>
        <end position="22"/>
    </location>
</feature>
<feature type="compositionally biased region" description="Basic and acidic residues" evidence="1">
    <location>
        <begin position="160"/>
        <end position="169"/>
    </location>
</feature>
<evidence type="ECO:0000256" key="1">
    <source>
        <dbReference type="SAM" id="MobiDB-lite"/>
    </source>
</evidence>
<proteinExistence type="predicted"/>
<name>A0A9X8QZM1_9ACTN</name>
<evidence type="ECO:0000313" key="2">
    <source>
        <dbReference type="EMBL" id="SHN24240.1"/>
    </source>
</evidence>
<dbReference type="Proteomes" id="UP000184388">
    <property type="component" value="Unassembled WGS sequence"/>
</dbReference>